<organism evidence="1">
    <name type="scientific">Rhizophora mucronata</name>
    <name type="common">Asiatic mangrove</name>
    <dbReference type="NCBI Taxonomy" id="61149"/>
    <lineage>
        <taxon>Eukaryota</taxon>
        <taxon>Viridiplantae</taxon>
        <taxon>Streptophyta</taxon>
        <taxon>Embryophyta</taxon>
        <taxon>Tracheophyta</taxon>
        <taxon>Spermatophyta</taxon>
        <taxon>Magnoliopsida</taxon>
        <taxon>eudicotyledons</taxon>
        <taxon>Gunneridae</taxon>
        <taxon>Pentapetalae</taxon>
        <taxon>rosids</taxon>
        <taxon>fabids</taxon>
        <taxon>Malpighiales</taxon>
        <taxon>Rhizophoraceae</taxon>
        <taxon>Rhizophora</taxon>
    </lineage>
</organism>
<dbReference type="AlphaFoldDB" id="A0A2P2Q5N1"/>
<protein>
    <submittedName>
        <fullName evidence="1">Uncharacterized protein</fullName>
    </submittedName>
</protein>
<reference evidence="1" key="1">
    <citation type="submission" date="2018-02" db="EMBL/GenBank/DDBJ databases">
        <title>Rhizophora mucronata_Transcriptome.</title>
        <authorList>
            <person name="Meera S.P."/>
            <person name="Sreeshan A."/>
            <person name="Augustine A."/>
        </authorList>
    </citation>
    <scope>NUCLEOTIDE SEQUENCE</scope>
    <source>
        <tissue evidence="1">Leaf</tissue>
    </source>
</reference>
<evidence type="ECO:0000313" key="1">
    <source>
        <dbReference type="EMBL" id="MBX62302.1"/>
    </source>
</evidence>
<name>A0A2P2Q5N1_RHIMU</name>
<dbReference type="EMBL" id="GGEC01081818">
    <property type="protein sequence ID" value="MBX62302.1"/>
    <property type="molecule type" value="Transcribed_RNA"/>
</dbReference>
<sequence length="32" mass="3802">MSMIVPELLNSHKCFTHATKREKQMWEPKKAT</sequence>
<proteinExistence type="predicted"/>
<accession>A0A2P2Q5N1</accession>